<sequence>MRRALLPLLLLLGCAPERQVAPIPFDSPAAEVSVPALGGLVRAGQACGVPLSATTLDRAARIETAAIEQKERIGGTAARDAFLHSMAAPDFGRGGEERDRWCAARRPEVERMNAILSGPAGAAMLQRAEIARALRR</sequence>
<name>A0A1G6WNZ2_9PROT</name>
<accession>A0A1G6WNZ2</accession>
<dbReference type="RefSeq" id="WP_090664073.1">
    <property type="nucleotide sequence ID" value="NZ_FMZX01000011.1"/>
</dbReference>
<gene>
    <name evidence="1" type="ORF">SAMN04487779_101114</name>
</gene>
<protein>
    <submittedName>
        <fullName evidence="1">Uncharacterized protein</fullName>
    </submittedName>
</protein>
<evidence type="ECO:0000313" key="1">
    <source>
        <dbReference type="EMBL" id="SDD67670.1"/>
    </source>
</evidence>
<reference evidence="1 2" key="1">
    <citation type="submission" date="2016-10" db="EMBL/GenBank/DDBJ databases">
        <authorList>
            <person name="de Groot N.N."/>
        </authorList>
    </citation>
    <scope>NUCLEOTIDE SEQUENCE [LARGE SCALE GENOMIC DNA]</scope>
    <source>
        <strain evidence="1 2">CPCC 100156</strain>
    </source>
</reference>
<dbReference type="Proteomes" id="UP000198925">
    <property type="component" value="Unassembled WGS sequence"/>
</dbReference>
<dbReference type="EMBL" id="FMZX01000011">
    <property type="protein sequence ID" value="SDD67670.1"/>
    <property type="molecule type" value="Genomic_DNA"/>
</dbReference>
<dbReference type="AlphaFoldDB" id="A0A1G6WNZ2"/>
<keyword evidence="2" id="KW-1185">Reference proteome</keyword>
<organism evidence="1 2">
    <name type="scientific">Belnapia rosea</name>
    <dbReference type="NCBI Taxonomy" id="938405"/>
    <lineage>
        <taxon>Bacteria</taxon>
        <taxon>Pseudomonadati</taxon>
        <taxon>Pseudomonadota</taxon>
        <taxon>Alphaproteobacteria</taxon>
        <taxon>Acetobacterales</taxon>
        <taxon>Roseomonadaceae</taxon>
        <taxon>Belnapia</taxon>
    </lineage>
</organism>
<proteinExistence type="predicted"/>
<evidence type="ECO:0000313" key="2">
    <source>
        <dbReference type="Proteomes" id="UP000198925"/>
    </source>
</evidence>
<dbReference type="STRING" id="938405.SAMN02927895_03222"/>